<dbReference type="AlphaFoldDB" id="A0A2K9HJM4"/>
<feature type="transmembrane region" description="Helical" evidence="1">
    <location>
        <begin position="32"/>
        <end position="49"/>
    </location>
</feature>
<feature type="transmembrane region" description="Helical" evidence="1">
    <location>
        <begin position="107"/>
        <end position="125"/>
    </location>
</feature>
<evidence type="ECO:0000313" key="2">
    <source>
        <dbReference type="EMBL" id="AUI71907.1"/>
    </source>
</evidence>
<protein>
    <recommendedName>
        <fullName evidence="4">LTA synthase family protein</fullName>
    </recommendedName>
</protein>
<organism evidence="2 3">
    <name type="scientific">Companilactobacillus alimentarius DSM 20249</name>
    <dbReference type="NCBI Taxonomy" id="1423720"/>
    <lineage>
        <taxon>Bacteria</taxon>
        <taxon>Bacillati</taxon>
        <taxon>Bacillota</taxon>
        <taxon>Bacilli</taxon>
        <taxon>Lactobacillales</taxon>
        <taxon>Lactobacillaceae</taxon>
        <taxon>Companilactobacillus</taxon>
    </lineage>
</organism>
<keyword evidence="1" id="KW-1133">Transmembrane helix</keyword>
<accession>A0A2K9HJM4</accession>
<keyword evidence="1" id="KW-0472">Membrane</keyword>
<feature type="transmembrane region" description="Helical" evidence="1">
    <location>
        <begin position="56"/>
        <end position="73"/>
    </location>
</feature>
<gene>
    <name evidence="2" type="ORF">LA20249_06850</name>
</gene>
<name>A0A2K9HJM4_9LACO</name>
<proteinExistence type="predicted"/>
<dbReference type="EMBL" id="CP018867">
    <property type="protein sequence ID" value="AUI71907.1"/>
    <property type="molecule type" value="Genomic_DNA"/>
</dbReference>
<evidence type="ECO:0000256" key="1">
    <source>
        <dbReference type="SAM" id="Phobius"/>
    </source>
</evidence>
<keyword evidence="1" id="KW-0812">Transmembrane</keyword>
<evidence type="ECO:0008006" key="4">
    <source>
        <dbReference type="Google" id="ProtNLM"/>
    </source>
</evidence>
<sequence>MVASSFLVGYLLDYAQLTSFSYSAQMVFKNNLPVYLVTVMVLFIIYLGLYGLFNRFFVSTTIFYVFFGIYGIADHLKVVYRSEPILPSDLMFLGNIKELLSMVKVGLIVWVVALIIVLTALCVVLERLSGKNLLRFNPITRVILVLVMVLELG</sequence>
<evidence type="ECO:0000313" key="3">
    <source>
        <dbReference type="Proteomes" id="UP000234653"/>
    </source>
</evidence>
<keyword evidence="3" id="KW-1185">Reference proteome</keyword>
<dbReference type="STRING" id="1423720.FC67_GL000488"/>
<reference evidence="2 3" key="1">
    <citation type="submission" date="2016-12" db="EMBL/GenBank/DDBJ databases">
        <title>The whole genome sequencing and assembly of Lactobacillus alimentarius DSM 20249T strain.</title>
        <authorList>
            <person name="Lee Y.-J."/>
            <person name="Yi H."/>
            <person name="Bahn Y.-S."/>
            <person name="Kim J.F."/>
            <person name="Lee D.-W."/>
        </authorList>
    </citation>
    <scope>NUCLEOTIDE SEQUENCE [LARGE SCALE GENOMIC DNA]</scope>
    <source>
        <strain evidence="2 3">DSM 20249</strain>
    </source>
</reference>
<dbReference type="KEGG" id="lali:LA20249_06850"/>
<dbReference type="Proteomes" id="UP000234653">
    <property type="component" value="Chromosome"/>
</dbReference>